<accession>A0AAE1C1U9</accession>
<keyword evidence="3" id="KW-1185">Reference proteome</keyword>
<evidence type="ECO:0000313" key="2">
    <source>
        <dbReference type="EMBL" id="KAK3859150.1"/>
    </source>
</evidence>
<dbReference type="EMBL" id="JAWQEG010005106">
    <property type="protein sequence ID" value="KAK3859150.1"/>
    <property type="molecule type" value="Genomic_DNA"/>
</dbReference>
<comment type="caution">
    <text evidence="2">The sequence shown here is derived from an EMBL/GenBank/DDBJ whole genome shotgun (WGS) entry which is preliminary data.</text>
</comment>
<gene>
    <name evidence="2" type="ORF">Pcinc_034704</name>
</gene>
<feature type="region of interest" description="Disordered" evidence="1">
    <location>
        <begin position="81"/>
        <end position="101"/>
    </location>
</feature>
<dbReference type="Proteomes" id="UP001286313">
    <property type="component" value="Unassembled WGS sequence"/>
</dbReference>
<feature type="compositionally biased region" description="Basic and acidic residues" evidence="1">
    <location>
        <begin position="32"/>
        <end position="43"/>
    </location>
</feature>
<protein>
    <submittedName>
        <fullName evidence="2">Uncharacterized protein</fullName>
    </submittedName>
</protein>
<proteinExistence type="predicted"/>
<name>A0AAE1C1U9_PETCI</name>
<reference evidence="2" key="1">
    <citation type="submission" date="2023-10" db="EMBL/GenBank/DDBJ databases">
        <title>Genome assemblies of two species of porcelain crab, Petrolisthes cinctipes and Petrolisthes manimaculis (Anomura: Porcellanidae).</title>
        <authorList>
            <person name="Angst P."/>
        </authorList>
    </citation>
    <scope>NUCLEOTIDE SEQUENCE</scope>
    <source>
        <strain evidence="2">PB745_01</strain>
        <tissue evidence="2">Gill</tissue>
    </source>
</reference>
<feature type="region of interest" description="Disordered" evidence="1">
    <location>
        <begin position="23"/>
        <end position="43"/>
    </location>
</feature>
<evidence type="ECO:0000313" key="3">
    <source>
        <dbReference type="Proteomes" id="UP001286313"/>
    </source>
</evidence>
<sequence>MGSHVLPPPQLWLNCASRARSSSVPPPLVSADGRDAPCGHSDHTPSRHNLYLTIFIPPLFYKRRVGVGRVRREGNGMLAGGGGVEVGQGRAGRPRLQSEGQSRSLAAAAAAQHLHPQARKWAACLPLPDAPSYLSVHEPSLSLSSCTVAV</sequence>
<dbReference type="AlphaFoldDB" id="A0AAE1C1U9"/>
<feature type="compositionally biased region" description="Gly residues" evidence="1">
    <location>
        <begin position="81"/>
        <end position="90"/>
    </location>
</feature>
<evidence type="ECO:0000256" key="1">
    <source>
        <dbReference type="SAM" id="MobiDB-lite"/>
    </source>
</evidence>
<organism evidence="2 3">
    <name type="scientific">Petrolisthes cinctipes</name>
    <name type="common">Flat porcelain crab</name>
    <dbReference type="NCBI Taxonomy" id="88211"/>
    <lineage>
        <taxon>Eukaryota</taxon>
        <taxon>Metazoa</taxon>
        <taxon>Ecdysozoa</taxon>
        <taxon>Arthropoda</taxon>
        <taxon>Crustacea</taxon>
        <taxon>Multicrustacea</taxon>
        <taxon>Malacostraca</taxon>
        <taxon>Eumalacostraca</taxon>
        <taxon>Eucarida</taxon>
        <taxon>Decapoda</taxon>
        <taxon>Pleocyemata</taxon>
        <taxon>Anomura</taxon>
        <taxon>Galatheoidea</taxon>
        <taxon>Porcellanidae</taxon>
        <taxon>Petrolisthes</taxon>
    </lineage>
</organism>